<accession>A0A938Y437</accession>
<reference evidence="1" key="1">
    <citation type="submission" date="2021-01" db="EMBL/GenBank/DDBJ databases">
        <title>Novel species in genus Nocardioides.</title>
        <authorList>
            <person name="Zhang G."/>
        </authorList>
    </citation>
    <scope>NUCLEOTIDE SEQUENCE</scope>
    <source>
        <strain evidence="1">Zg-536</strain>
    </source>
</reference>
<dbReference type="RefSeq" id="WP_205290197.1">
    <property type="nucleotide sequence ID" value="NZ_CP074406.1"/>
</dbReference>
<evidence type="ECO:0000313" key="2">
    <source>
        <dbReference type="Proteomes" id="UP000663791"/>
    </source>
</evidence>
<dbReference type="Proteomes" id="UP000663791">
    <property type="component" value="Unassembled WGS sequence"/>
</dbReference>
<organism evidence="1 2">
    <name type="scientific">Nocardioides faecalis</name>
    <dbReference type="NCBI Taxonomy" id="2803858"/>
    <lineage>
        <taxon>Bacteria</taxon>
        <taxon>Bacillati</taxon>
        <taxon>Actinomycetota</taxon>
        <taxon>Actinomycetes</taxon>
        <taxon>Propionibacteriales</taxon>
        <taxon>Nocardioidaceae</taxon>
        <taxon>Nocardioides</taxon>
    </lineage>
</organism>
<protein>
    <submittedName>
        <fullName evidence="1">Uncharacterized protein</fullName>
    </submittedName>
</protein>
<dbReference type="AlphaFoldDB" id="A0A938Y437"/>
<proteinExistence type="predicted"/>
<dbReference type="EMBL" id="JAERTX010000003">
    <property type="protein sequence ID" value="MBM9458885.1"/>
    <property type="molecule type" value="Genomic_DNA"/>
</dbReference>
<keyword evidence="2" id="KW-1185">Reference proteome</keyword>
<evidence type="ECO:0000313" key="1">
    <source>
        <dbReference type="EMBL" id="MBM9458885.1"/>
    </source>
</evidence>
<comment type="caution">
    <text evidence="1">The sequence shown here is derived from an EMBL/GenBank/DDBJ whole genome shotgun (WGS) entry which is preliminary data.</text>
</comment>
<name>A0A938Y437_9ACTN</name>
<sequence length="130" mass="13985">MRFTEHELTAALAGAAKAVMASDRKFRKSGQDVDAAWEAMDKFARFKLLDTLGDQILPVLVALPDVDVAPGTRPQYSDAQVAEVVSGLLGDDLGRMRRSVTIKARTALVQLALAAVPPRLDPDALLNAED</sequence>
<gene>
    <name evidence="1" type="ORF">JK386_03150</name>
</gene>